<gene>
    <name evidence="1" type="ORF">KI688_008820</name>
</gene>
<protein>
    <submittedName>
        <fullName evidence="1">Uncharacterized protein</fullName>
    </submittedName>
</protein>
<comment type="caution">
    <text evidence="1">The sequence shown here is derived from an EMBL/GenBank/DDBJ whole genome shotgun (WGS) entry which is preliminary data.</text>
</comment>
<reference evidence="1" key="1">
    <citation type="submission" date="2021-06" db="EMBL/GenBank/DDBJ databases">
        <title>Genome Sequence of Mortierella hyaline Strain SCG-10, a Cold-Adapted, Nitrate-Reducing Fungus Isolated from Soil in Minnesota, USA.</title>
        <authorList>
            <person name="Aldossari N."/>
        </authorList>
    </citation>
    <scope>NUCLEOTIDE SEQUENCE</scope>
    <source>
        <strain evidence="1">SCG-10</strain>
    </source>
</reference>
<organism evidence="1 2">
    <name type="scientific">Linnemannia hyalina</name>
    <dbReference type="NCBI Taxonomy" id="64524"/>
    <lineage>
        <taxon>Eukaryota</taxon>
        <taxon>Fungi</taxon>
        <taxon>Fungi incertae sedis</taxon>
        <taxon>Mucoromycota</taxon>
        <taxon>Mortierellomycotina</taxon>
        <taxon>Mortierellomycetes</taxon>
        <taxon>Mortierellales</taxon>
        <taxon>Mortierellaceae</taxon>
        <taxon>Linnemannia</taxon>
    </lineage>
</organism>
<accession>A0A9P8BW77</accession>
<dbReference type="EMBL" id="JAHRHY010000003">
    <property type="protein sequence ID" value="KAG9071274.1"/>
    <property type="molecule type" value="Genomic_DNA"/>
</dbReference>
<keyword evidence="2" id="KW-1185">Reference proteome</keyword>
<dbReference type="AlphaFoldDB" id="A0A9P8BW77"/>
<evidence type="ECO:0000313" key="1">
    <source>
        <dbReference type="EMBL" id="KAG9071274.1"/>
    </source>
</evidence>
<evidence type="ECO:0000313" key="2">
    <source>
        <dbReference type="Proteomes" id="UP000707451"/>
    </source>
</evidence>
<name>A0A9P8BW77_9FUNG</name>
<dbReference type="Proteomes" id="UP000707451">
    <property type="component" value="Unassembled WGS sequence"/>
</dbReference>
<proteinExistence type="predicted"/>
<sequence>MRHCGWTVDVCETEADLAMAQDAQPDDIIISKDSDMMAYQSLTALAVVSRNDYHKNIYSLGRAANFSIIKEIGSSPDRVEPLAQESRAQQLFRVLQDKFRELCIKHETLKNIRAAGVKERTKDDVAKQFKLKFYREPAQTNSVSIKKSKPKGDRVSSGLQNKSLADLDKNGLVRSMNWHHPTSSLEIGTVRANVRRVAMDGVAGTDALTKERQEVVDCSQEAPRLAVGVKREAQRLIDHFVEMLRDRMDKEGLYHGGGAGDTVVGLRVDKPADIDKGEEDAGGIKENDDSNVANRQDKEFSFLISFLTYLYSGNYPKENSKAGGVANQLVVWLVKDGIHDPVRARRELQETAPFTPTYLVRSVSGQLAVELRRVYGHRSRDLHNKGDCSLFWKRTSLKERLVRLGELDNSTITSVNDLDTWIAGKEPGFIIKNFVADVAPQGLTSRQRKQADHRSAAKLWSLDQIRSHLVDVQNEWLDPITYATKGYVLRNSLKTDGFRIQLLAFKLREFQDVRFRRIAEDRLPSRLTSTVGGIDYFLPEIRDVITSKDDVAKYWPGVQPEEIKALTLDGGRHVSLAPLRIFRTTRSGLETARRSAGNFKHGRDCCYLCGTDSNVDILNLSSYPHLGFNSRSTDNNLASGVNKDGVSQSALKQKAVYQPTFRFRRWLEGEKQALLDVGEEHRTIAGIETELPPLKGEGASVINYTAELRRVEERLLEF</sequence>
<dbReference type="OrthoDB" id="2433063at2759"/>